<evidence type="ECO:0000313" key="2">
    <source>
        <dbReference type="EMBL" id="KAK3270363.1"/>
    </source>
</evidence>
<comment type="caution">
    <text evidence="2">The sequence shown here is derived from an EMBL/GenBank/DDBJ whole genome shotgun (WGS) entry which is preliminary data.</text>
</comment>
<sequence>KAEAANVEEAAAAEMSAVMAEATAAAEGAEPGAEAAAAEQAVAEAGTETVSETDKSGTQSDNKTLNSAHPHPQSTLLDKPDTMAITKNKPRKTCATETPSPRQPDREPEEQASKRARRVPEEITDMEILQDSPGSTVIEDSPNLLMYTPPSSAEKGKTPSPPVRRNPVRPPALARRSLQRADSPTSEFCKLGVPERTKADEQGVRHQHFHHLPAVTNCSLHTTETNKHGLPVEGHPQIKITGLRETQGYALLYLRYLQDLVQTALANQERVFNYEHTHILTDKEGVVYQIDLAFKTRLLAPIFIFNTNFLVPMLVQPEGWADPGEERVLPNVYVWSPPVYTAGPMRLRTVQVSSPLLAGLTAGDVAGIIAQRATHNWGGAEGITRIRKGDWGEPEEDAELREVALLETVSPEHTDKIAHDKDLDFGFPTTRGLLPATELKREAGRREVAVIDYSQRAWLEHRGALVRAITDKLSKLAVSAGLKSGYGRDSSLVFQKHLGTPKWAPSDSRQESLLQWKRNTNNTFNFYAVFTQEAYDIMADAGTQTVKIVVGKDPQTEEDIITPVTVEVGQWSEGGATSQQRNPRQPRARNEATRAAETAVKLAQDKSTEQLAAAIQRALVNARPPASTTPETKSILKDVRTELELLNSKAATAAARTESLEAAAEQRHTEVTAGITSFHTTYKSTGEAMVTTLTALTDRITGPMGMVPQAQAAEAGGQSHHQAQPAPGGATGKPSPPDSPYRGIPYTGPKPKYTIPKRQKKAEGGPERKKKKTAIEEEVHSPQLTIVIRQAGRTKRQHDLDFDLD</sequence>
<evidence type="ECO:0000313" key="3">
    <source>
        <dbReference type="Proteomes" id="UP001190700"/>
    </source>
</evidence>
<feature type="compositionally biased region" description="Low complexity" evidence="1">
    <location>
        <begin position="21"/>
        <end position="49"/>
    </location>
</feature>
<proteinExistence type="predicted"/>
<feature type="compositionally biased region" description="Pro residues" evidence="1">
    <location>
        <begin position="159"/>
        <end position="169"/>
    </location>
</feature>
<feature type="region of interest" description="Disordered" evidence="1">
    <location>
        <begin position="570"/>
        <end position="592"/>
    </location>
</feature>
<dbReference type="Proteomes" id="UP001190700">
    <property type="component" value="Unassembled WGS sequence"/>
</dbReference>
<feature type="compositionally biased region" description="Polar residues" evidence="1">
    <location>
        <begin position="56"/>
        <end position="76"/>
    </location>
</feature>
<dbReference type="AlphaFoldDB" id="A0AAE0L359"/>
<feature type="compositionally biased region" description="Basic and acidic residues" evidence="1">
    <location>
        <begin position="761"/>
        <end position="780"/>
    </location>
</feature>
<feature type="non-terminal residue" evidence="2">
    <location>
        <position position="1"/>
    </location>
</feature>
<keyword evidence="3" id="KW-1185">Reference proteome</keyword>
<feature type="compositionally biased region" description="Basic and acidic residues" evidence="1">
    <location>
        <begin position="103"/>
        <end position="121"/>
    </location>
</feature>
<accession>A0AAE0L359</accession>
<reference evidence="2 3" key="1">
    <citation type="journal article" date="2015" name="Genome Biol. Evol.">
        <title>Comparative Genomics of a Bacterivorous Green Alga Reveals Evolutionary Causalities and Consequences of Phago-Mixotrophic Mode of Nutrition.</title>
        <authorList>
            <person name="Burns J.A."/>
            <person name="Paasch A."/>
            <person name="Narechania A."/>
            <person name="Kim E."/>
        </authorList>
    </citation>
    <scope>NUCLEOTIDE SEQUENCE [LARGE SCALE GENOMIC DNA]</scope>
    <source>
        <strain evidence="2 3">PLY_AMNH</strain>
    </source>
</reference>
<feature type="region of interest" description="Disordered" evidence="1">
    <location>
        <begin position="21"/>
        <end position="169"/>
    </location>
</feature>
<evidence type="ECO:0000256" key="1">
    <source>
        <dbReference type="SAM" id="MobiDB-lite"/>
    </source>
</evidence>
<protein>
    <submittedName>
        <fullName evidence="2">Uncharacterized protein</fullName>
    </submittedName>
</protein>
<dbReference type="EMBL" id="LGRX02010441">
    <property type="protein sequence ID" value="KAK3270363.1"/>
    <property type="molecule type" value="Genomic_DNA"/>
</dbReference>
<gene>
    <name evidence="2" type="ORF">CYMTET_21237</name>
</gene>
<feature type="region of interest" description="Disordered" evidence="1">
    <location>
        <begin position="711"/>
        <end position="805"/>
    </location>
</feature>
<name>A0AAE0L359_9CHLO</name>
<organism evidence="2 3">
    <name type="scientific">Cymbomonas tetramitiformis</name>
    <dbReference type="NCBI Taxonomy" id="36881"/>
    <lineage>
        <taxon>Eukaryota</taxon>
        <taxon>Viridiplantae</taxon>
        <taxon>Chlorophyta</taxon>
        <taxon>Pyramimonadophyceae</taxon>
        <taxon>Pyramimonadales</taxon>
        <taxon>Pyramimonadaceae</taxon>
        <taxon>Cymbomonas</taxon>
    </lineage>
</organism>